<dbReference type="EMBL" id="VSSQ01088122">
    <property type="protein sequence ID" value="MPN34859.1"/>
    <property type="molecule type" value="Genomic_DNA"/>
</dbReference>
<evidence type="ECO:0000313" key="1">
    <source>
        <dbReference type="EMBL" id="MPN34859.1"/>
    </source>
</evidence>
<name>A0A645H9S0_9ZZZZ</name>
<accession>A0A645H9S0</accession>
<proteinExistence type="predicted"/>
<reference evidence="1" key="1">
    <citation type="submission" date="2019-08" db="EMBL/GenBank/DDBJ databases">
        <authorList>
            <person name="Kucharzyk K."/>
            <person name="Murdoch R.W."/>
            <person name="Higgins S."/>
            <person name="Loffler F."/>
        </authorList>
    </citation>
    <scope>NUCLEOTIDE SEQUENCE</scope>
</reference>
<protein>
    <submittedName>
        <fullName evidence="1">Uncharacterized protein</fullName>
    </submittedName>
</protein>
<dbReference type="AlphaFoldDB" id="A0A645H9S0"/>
<comment type="caution">
    <text evidence="1">The sequence shown here is derived from an EMBL/GenBank/DDBJ whole genome shotgun (WGS) entry which is preliminary data.</text>
</comment>
<sequence>MRDRFVGDQSVDVPLSENRLDNRSLVQAAGNQQAVRDSPQVGRRHGDDGVVQLVVDRVPRSVQEGAEDFADGADLLQLRQALADAVDRRQLGTRRQVAAGNDRHVGLARPLHDLVDPAVREEEFAAFDAGAIYRRSDVVAVGAERLGQFGGDLEGICLRATRQSAHQ</sequence>
<organism evidence="1">
    <name type="scientific">bioreactor metagenome</name>
    <dbReference type="NCBI Taxonomy" id="1076179"/>
    <lineage>
        <taxon>unclassified sequences</taxon>
        <taxon>metagenomes</taxon>
        <taxon>ecological metagenomes</taxon>
    </lineage>
</organism>
<gene>
    <name evidence="1" type="ORF">SDC9_182353</name>
</gene>